<evidence type="ECO:0000313" key="12">
    <source>
        <dbReference type="Proteomes" id="UP000006237"/>
    </source>
</evidence>
<feature type="binding site" evidence="10">
    <location>
        <position position="135"/>
    </location>
    <ligand>
        <name>a divalent metal cation</name>
        <dbReference type="ChEBI" id="CHEBI:60240"/>
    </ligand>
</feature>
<comment type="similarity">
    <text evidence="6 10">Belongs to the ribulose-phosphate 3-epimerase family.</text>
</comment>
<evidence type="ECO:0000256" key="6">
    <source>
        <dbReference type="ARBA" id="ARBA00009541"/>
    </source>
</evidence>
<evidence type="ECO:0000256" key="10">
    <source>
        <dbReference type="HAMAP-Rule" id="MF_02227"/>
    </source>
</evidence>
<comment type="cofactor">
    <cofactor evidence="2">
        <name>Mn(2+)</name>
        <dbReference type="ChEBI" id="CHEBI:29035"/>
    </cofactor>
</comment>
<dbReference type="HAMAP" id="MF_02227">
    <property type="entry name" value="RPE"/>
    <property type="match status" value="1"/>
</dbReference>
<dbReference type="PROSITE" id="PS01085">
    <property type="entry name" value="RIBUL_P_3_EPIMER_1"/>
    <property type="match status" value="1"/>
</dbReference>
<evidence type="ECO:0000256" key="7">
    <source>
        <dbReference type="ARBA" id="ARBA00013188"/>
    </source>
</evidence>
<keyword evidence="12" id="KW-1185">Reference proteome</keyword>
<feature type="binding site" evidence="10">
    <location>
        <position position="104"/>
    </location>
    <ligand>
        <name>a divalent metal cation</name>
        <dbReference type="ChEBI" id="CHEBI:60240"/>
    </ligand>
</feature>
<gene>
    <name evidence="10 11" type="primary">rpe</name>
    <name evidence="11" type="ORF">HMPREF0293_1482</name>
</gene>
<dbReference type="InterPro" id="IPR011060">
    <property type="entry name" value="RibuloseP-bd_barrel"/>
</dbReference>
<proteinExistence type="inferred from homology"/>
<sequence length="288" mass="31241">MGPICWMGPICSMCNMEQVGSWEGRSQQERSFRFGTAKDSVPRIPRNWGDGFWYLATGICNVASIGGMTLPTRPIIAPSILAANYAALGEDIAKVDNAGWIHVDIMDGHFVPNLSFGADVTKAVNEVTDQILDVHLMIEEPEKWVDNYIEAGADCVIFHVEATDDPRPLLVALREKGVRAGFSVKPGTPIEDYLDLVDIADLVLVMSVEPGFGGQKFMPDMLDKVRTLREYIDKKGLRTLIEIDGGVGEGTITKAAEAGCDAFVAGSAVFGKDDPHAAVDKLKELATL</sequence>
<keyword evidence="8 10" id="KW-0479">Metal-binding</keyword>
<dbReference type="SUPFAM" id="SSF51366">
    <property type="entry name" value="Ribulose-phoshate binding barrel"/>
    <property type="match status" value="1"/>
</dbReference>
<evidence type="ECO:0000313" key="11">
    <source>
        <dbReference type="EMBL" id="EEI62964.1"/>
    </source>
</evidence>
<name>A0ABM9XP89_9CORY</name>
<comment type="cofactor">
    <cofactor evidence="3">
        <name>Co(2+)</name>
        <dbReference type="ChEBI" id="CHEBI:48828"/>
    </cofactor>
</comment>
<accession>A0ABM9XP89</accession>
<feature type="binding site" evidence="10">
    <location>
        <begin position="266"/>
        <end position="267"/>
    </location>
    <ligand>
        <name>substrate</name>
    </ligand>
</feature>
<comment type="cofactor">
    <cofactor evidence="5">
        <name>Fe(2+)</name>
        <dbReference type="ChEBI" id="CHEBI:29033"/>
    </cofactor>
</comment>
<feature type="binding site" evidence="10">
    <location>
        <position position="79"/>
    </location>
    <ligand>
        <name>substrate</name>
    </ligand>
</feature>
<feature type="binding site" evidence="10">
    <location>
        <begin position="244"/>
        <end position="246"/>
    </location>
    <ligand>
        <name>substrate</name>
    </ligand>
</feature>
<dbReference type="InterPro" id="IPR000056">
    <property type="entry name" value="Ribul_P_3_epim-like"/>
</dbReference>
<dbReference type="InterPro" id="IPR026019">
    <property type="entry name" value="Ribul_P_3_epim"/>
</dbReference>
<evidence type="ECO:0000256" key="2">
    <source>
        <dbReference type="ARBA" id="ARBA00001936"/>
    </source>
</evidence>
<feature type="binding site" evidence="10">
    <location>
        <position position="244"/>
    </location>
    <ligand>
        <name>a divalent metal cation</name>
        <dbReference type="ChEBI" id="CHEBI:60240"/>
    </ligand>
</feature>
<comment type="cofactor">
    <cofactor evidence="10">
        <name>a divalent metal cation</name>
        <dbReference type="ChEBI" id="CHEBI:60240"/>
    </cofactor>
    <text evidence="10">Binds 1 divalent metal cation per subunit.</text>
</comment>
<organism evidence="11 12">
    <name type="scientific">Corynebacterium glucuronolyticum ATCC 51866</name>
    <dbReference type="NCBI Taxonomy" id="548478"/>
    <lineage>
        <taxon>Bacteria</taxon>
        <taxon>Bacillati</taxon>
        <taxon>Actinomycetota</taxon>
        <taxon>Actinomycetes</taxon>
        <taxon>Mycobacteriales</taxon>
        <taxon>Corynebacteriaceae</taxon>
        <taxon>Corynebacterium</taxon>
    </lineage>
</organism>
<reference evidence="11 12" key="1">
    <citation type="submission" date="2009-01" db="EMBL/GenBank/DDBJ databases">
        <authorList>
            <person name="Qin X."/>
            <person name="Bachman B."/>
            <person name="Battles P."/>
            <person name="Bell A."/>
            <person name="Bess C."/>
            <person name="Bickham C."/>
            <person name="Chaboub L."/>
            <person name="Chen D."/>
            <person name="Coyle M."/>
            <person name="Deiros D.R."/>
            <person name="Dinh H."/>
            <person name="Forbes L."/>
            <person name="Fowler G."/>
            <person name="Francisco L."/>
            <person name="Fu Q."/>
            <person name="Gubbala S."/>
            <person name="Hale W."/>
            <person name="Han Y."/>
            <person name="Hemphill L."/>
            <person name="Highlander S.K."/>
            <person name="Hirani K."/>
            <person name="Hogues M."/>
            <person name="Jackson L."/>
            <person name="Jakkamsetti A."/>
            <person name="Javaid M."/>
            <person name="Jiang H."/>
            <person name="Korchina V."/>
            <person name="Kovar C."/>
            <person name="Lara F."/>
            <person name="Lee S."/>
            <person name="Mata R."/>
            <person name="Mathew T."/>
            <person name="Moen C."/>
            <person name="Morales K."/>
            <person name="Munidasa M."/>
            <person name="Nazareth L."/>
            <person name="Ngo R."/>
            <person name="Nguyen L."/>
            <person name="Okwuonu G."/>
            <person name="Ongeri F."/>
            <person name="Patil S."/>
            <person name="Petrosino J."/>
            <person name="Pham C."/>
            <person name="Pham P."/>
            <person name="Pu L.-L."/>
            <person name="Puazo M."/>
            <person name="Raj R."/>
            <person name="Reid J."/>
            <person name="Rouhana J."/>
            <person name="Saada N."/>
            <person name="Shang Y."/>
            <person name="Simmons D."/>
            <person name="Thornton R."/>
            <person name="Warren J."/>
            <person name="Weissenberger G."/>
            <person name="Zhang J."/>
            <person name="Zhang L."/>
            <person name="Zhou C."/>
            <person name="Zhu D."/>
            <person name="Muzny D."/>
            <person name="Worley K."/>
            <person name="Gibbs R."/>
        </authorList>
    </citation>
    <scope>NUCLEOTIDE SEQUENCE [LARGE SCALE GENOMIC DNA]</scope>
    <source>
        <strain evidence="11 12">ATCC 51866</strain>
    </source>
</reference>
<feature type="binding site" evidence="10">
    <location>
        <begin position="211"/>
        <end position="214"/>
    </location>
    <ligand>
        <name>substrate</name>
    </ligand>
</feature>
<dbReference type="Gene3D" id="3.20.20.70">
    <property type="entry name" value="Aldolase class I"/>
    <property type="match status" value="1"/>
</dbReference>
<evidence type="ECO:0000256" key="3">
    <source>
        <dbReference type="ARBA" id="ARBA00001941"/>
    </source>
</evidence>
<evidence type="ECO:0000256" key="1">
    <source>
        <dbReference type="ARBA" id="ARBA00001782"/>
    </source>
</evidence>
<comment type="cofactor">
    <cofactor evidence="4">
        <name>Zn(2+)</name>
        <dbReference type="ChEBI" id="CHEBI:29105"/>
    </cofactor>
</comment>
<dbReference type="PANTHER" id="PTHR11749">
    <property type="entry name" value="RIBULOSE-5-PHOSPHATE-3-EPIMERASE"/>
    <property type="match status" value="1"/>
</dbReference>
<evidence type="ECO:0000256" key="4">
    <source>
        <dbReference type="ARBA" id="ARBA00001947"/>
    </source>
</evidence>
<keyword evidence="10" id="KW-0119">Carbohydrate metabolism</keyword>
<feature type="binding site" evidence="10">
    <location>
        <position position="102"/>
    </location>
    <ligand>
        <name>a divalent metal cation</name>
        <dbReference type="ChEBI" id="CHEBI:60240"/>
    </ligand>
</feature>
<comment type="catalytic activity">
    <reaction evidence="1 10">
        <text>D-ribulose 5-phosphate = D-xylulose 5-phosphate</text>
        <dbReference type="Rhea" id="RHEA:13677"/>
        <dbReference type="ChEBI" id="CHEBI:57737"/>
        <dbReference type="ChEBI" id="CHEBI:58121"/>
        <dbReference type="EC" id="5.1.3.1"/>
    </reaction>
</comment>
<evidence type="ECO:0000256" key="8">
    <source>
        <dbReference type="ARBA" id="ARBA00022723"/>
    </source>
</evidence>
<feature type="binding site" evidence="10">
    <location>
        <position position="135"/>
    </location>
    <ligand>
        <name>substrate</name>
    </ligand>
</feature>
<keyword evidence="9 10" id="KW-0413">Isomerase</keyword>
<comment type="pathway">
    <text evidence="10">Carbohydrate degradation.</text>
</comment>
<dbReference type="EMBL" id="ACHF01000036">
    <property type="protein sequence ID" value="EEI62964.1"/>
    <property type="molecule type" value="Genomic_DNA"/>
</dbReference>
<feature type="active site" description="Proton donor" evidence="10">
    <location>
        <position position="244"/>
    </location>
</feature>
<dbReference type="Pfam" id="PF00834">
    <property type="entry name" value="Ribul_P_3_epim"/>
    <property type="match status" value="1"/>
</dbReference>
<dbReference type="NCBIfam" id="TIGR01163">
    <property type="entry name" value="rpe"/>
    <property type="match status" value="1"/>
</dbReference>
<feature type="active site" description="Proton acceptor" evidence="10">
    <location>
        <position position="104"/>
    </location>
</feature>
<dbReference type="EC" id="5.1.3.1" evidence="7 10"/>
<protein>
    <recommendedName>
        <fullName evidence="7 10">Ribulose-phosphate 3-epimerase</fullName>
        <ecNumber evidence="7 10">5.1.3.1</ecNumber>
    </recommendedName>
</protein>
<comment type="caution">
    <text evidence="11">The sequence shown here is derived from an EMBL/GenBank/DDBJ whole genome shotgun (WGS) entry which is preliminary data.</text>
</comment>
<dbReference type="CDD" id="cd00429">
    <property type="entry name" value="RPE"/>
    <property type="match status" value="1"/>
</dbReference>
<evidence type="ECO:0000256" key="5">
    <source>
        <dbReference type="ARBA" id="ARBA00001954"/>
    </source>
</evidence>
<dbReference type="GO" id="GO:0004750">
    <property type="term" value="F:D-ribulose-phosphate 3-epimerase activity"/>
    <property type="evidence" value="ECO:0007669"/>
    <property type="project" value="UniProtKB-EC"/>
</dbReference>
<dbReference type="InterPro" id="IPR013785">
    <property type="entry name" value="Aldolase_TIM"/>
</dbReference>
<dbReference type="Proteomes" id="UP000006237">
    <property type="component" value="Unassembled WGS sequence"/>
</dbReference>
<dbReference type="NCBIfam" id="NF004076">
    <property type="entry name" value="PRK05581.1-4"/>
    <property type="match status" value="1"/>
</dbReference>
<comment type="function">
    <text evidence="10">Catalyzes the reversible epimerization of D-ribulose 5-phosphate to D-xylulose 5-phosphate.</text>
</comment>
<evidence type="ECO:0000256" key="9">
    <source>
        <dbReference type="ARBA" id="ARBA00023235"/>
    </source>
</evidence>
<dbReference type="PROSITE" id="PS01086">
    <property type="entry name" value="RIBUL_P_3_EPIMER_2"/>
    <property type="match status" value="1"/>
</dbReference>